<keyword evidence="2" id="KW-0540">Nuclease</keyword>
<gene>
    <name evidence="2" type="ORF">GLW07_14690</name>
</gene>
<feature type="domain" description="HNH" evidence="1">
    <location>
        <begin position="9"/>
        <end position="49"/>
    </location>
</feature>
<organism evidence="2 3">
    <name type="scientific">Guptibacillus hwajinpoensis</name>
    <dbReference type="NCBI Taxonomy" id="208199"/>
    <lineage>
        <taxon>Bacteria</taxon>
        <taxon>Bacillati</taxon>
        <taxon>Bacillota</taxon>
        <taxon>Bacilli</taxon>
        <taxon>Bacillales</taxon>
        <taxon>Guptibacillaceae</taxon>
        <taxon>Guptibacillus</taxon>
    </lineage>
</organism>
<evidence type="ECO:0000313" key="3">
    <source>
        <dbReference type="Proteomes" id="UP000447833"/>
    </source>
</evidence>
<comment type="caution">
    <text evidence="2">The sequence shown here is derived from an EMBL/GenBank/DDBJ whole genome shotgun (WGS) entry which is preliminary data.</text>
</comment>
<dbReference type="GO" id="GO:0008270">
    <property type="term" value="F:zinc ion binding"/>
    <property type="evidence" value="ECO:0007669"/>
    <property type="project" value="InterPro"/>
</dbReference>
<dbReference type="AlphaFoldDB" id="A0A845F0W3"/>
<reference evidence="2 3" key="1">
    <citation type="submission" date="2019-11" db="EMBL/GenBank/DDBJ databases">
        <title>Genome sequences of 17 halophilic strains isolated from different environments.</title>
        <authorList>
            <person name="Furrow R.E."/>
        </authorList>
    </citation>
    <scope>NUCLEOTIDE SEQUENCE [LARGE SCALE GENOMIC DNA]</scope>
    <source>
        <strain evidence="2 3">22506_14_FS</strain>
    </source>
</reference>
<name>A0A845F0W3_9BACL</name>
<dbReference type="PANTHER" id="PTHR37827:SF1">
    <property type="entry name" value="HNH DOMAIN-CONTAINING PROTEIN"/>
    <property type="match status" value="1"/>
</dbReference>
<dbReference type="GO" id="GO:0004519">
    <property type="term" value="F:endonuclease activity"/>
    <property type="evidence" value="ECO:0007669"/>
    <property type="project" value="UniProtKB-KW"/>
</dbReference>
<sequence>MEDMRMDVCELCGRSGVTCTIHHLTPKEEGGAHKPTASLCVPCHKQIHALYTNQELAIRLDSIVKLKQDEQIRRYLKWIRKQPASKSVKMKKSNHRKQKK</sequence>
<dbReference type="EMBL" id="WMEY01000004">
    <property type="protein sequence ID" value="MYL64602.1"/>
    <property type="molecule type" value="Genomic_DNA"/>
</dbReference>
<keyword evidence="2" id="KW-0378">Hydrolase</keyword>
<dbReference type="InterPro" id="IPR002711">
    <property type="entry name" value="HNH"/>
</dbReference>
<proteinExistence type="predicted"/>
<evidence type="ECO:0000259" key="1">
    <source>
        <dbReference type="Pfam" id="PF01844"/>
    </source>
</evidence>
<dbReference type="Pfam" id="PF01844">
    <property type="entry name" value="HNH"/>
    <property type="match status" value="1"/>
</dbReference>
<dbReference type="PANTHER" id="PTHR37827">
    <property type="entry name" value="TUDOR DOMAIN-CONTAINING PROTEIN"/>
    <property type="match status" value="1"/>
</dbReference>
<keyword evidence="2" id="KW-0255">Endonuclease</keyword>
<dbReference type="GO" id="GO:0003676">
    <property type="term" value="F:nucleic acid binding"/>
    <property type="evidence" value="ECO:0007669"/>
    <property type="project" value="InterPro"/>
</dbReference>
<dbReference type="Proteomes" id="UP000447833">
    <property type="component" value="Unassembled WGS sequence"/>
</dbReference>
<accession>A0A845F0W3</accession>
<protein>
    <submittedName>
        <fullName evidence="2">HNH endonuclease</fullName>
    </submittedName>
</protein>
<evidence type="ECO:0000313" key="2">
    <source>
        <dbReference type="EMBL" id="MYL64602.1"/>
    </source>
</evidence>